<keyword evidence="6" id="KW-0997">Cell inner membrane</keyword>
<comment type="similarity">
    <text evidence="6">Belongs to the binding-protein-dependent transport system permease family. CysTW subfamily.</text>
</comment>
<evidence type="ECO:0000256" key="6">
    <source>
        <dbReference type="RuleBase" id="RU363054"/>
    </source>
</evidence>
<feature type="transmembrane region" description="Helical" evidence="5">
    <location>
        <begin position="210"/>
        <end position="233"/>
    </location>
</feature>
<dbReference type="NCBIfam" id="TIGR02138">
    <property type="entry name" value="phosphate_pstC"/>
    <property type="match status" value="1"/>
</dbReference>
<dbReference type="GO" id="GO:0005315">
    <property type="term" value="F:phosphate transmembrane transporter activity"/>
    <property type="evidence" value="ECO:0007669"/>
    <property type="project" value="InterPro"/>
</dbReference>
<feature type="transmembrane region" description="Helical" evidence="5">
    <location>
        <begin position="12"/>
        <end position="33"/>
    </location>
</feature>
<feature type="transmembrane region" description="Helical" evidence="5">
    <location>
        <begin position="268"/>
        <end position="294"/>
    </location>
</feature>
<evidence type="ECO:0000313" key="8">
    <source>
        <dbReference type="EMBL" id="TMM54621.1"/>
    </source>
</evidence>
<reference evidence="8 9" key="1">
    <citation type="submission" date="2019-05" db="EMBL/GenBank/DDBJ databases">
        <title>Sulfitobacter sabulilitoris sp. nov., isolated from a marine sand.</title>
        <authorList>
            <person name="Yoon J.-H."/>
        </authorList>
    </citation>
    <scope>NUCLEOTIDE SEQUENCE [LARGE SCALE GENOMIC DNA]</scope>
    <source>
        <strain evidence="8 9">HSMS-29</strain>
    </source>
</reference>
<feature type="transmembrane region" description="Helical" evidence="5">
    <location>
        <begin position="404"/>
        <end position="425"/>
    </location>
</feature>
<keyword evidence="6" id="KW-1003">Cell membrane</keyword>
<evidence type="ECO:0000259" key="7">
    <source>
        <dbReference type="PROSITE" id="PS50928"/>
    </source>
</evidence>
<dbReference type="GO" id="GO:0006817">
    <property type="term" value="P:phosphate ion transport"/>
    <property type="evidence" value="ECO:0007669"/>
    <property type="project" value="UniProtKB-KW"/>
</dbReference>
<accession>A0A5S3PJZ1</accession>
<keyword evidence="2 5" id="KW-0812">Transmembrane</keyword>
<dbReference type="PROSITE" id="PS50928">
    <property type="entry name" value="ABC_TM1"/>
    <property type="match status" value="1"/>
</dbReference>
<dbReference type="Proteomes" id="UP000309550">
    <property type="component" value="Unassembled WGS sequence"/>
</dbReference>
<dbReference type="InterPro" id="IPR011864">
    <property type="entry name" value="Phosphate_PstC"/>
</dbReference>
<protein>
    <recommendedName>
        <fullName evidence="6">Phosphate transport system permease protein</fullName>
    </recommendedName>
</protein>
<name>A0A5S3PJZ1_9RHOB</name>
<dbReference type="PANTHER" id="PTHR42727:SF1">
    <property type="entry name" value="PHOSPHATE TRANSPORT SYSTEM PERMEASE"/>
    <property type="match status" value="1"/>
</dbReference>
<keyword evidence="6" id="KW-0592">Phosphate transport</keyword>
<dbReference type="RefSeq" id="WP_138660793.1">
    <property type="nucleotide sequence ID" value="NZ_VANS01000001.1"/>
</dbReference>
<evidence type="ECO:0000256" key="2">
    <source>
        <dbReference type="ARBA" id="ARBA00022692"/>
    </source>
</evidence>
<feature type="transmembrane region" description="Helical" evidence="5">
    <location>
        <begin position="349"/>
        <end position="371"/>
    </location>
</feature>
<organism evidence="8 9">
    <name type="scientific">Sulfitobacter sabulilitoris</name>
    <dbReference type="NCBI Taxonomy" id="2562655"/>
    <lineage>
        <taxon>Bacteria</taxon>
        <taxon>Pseudomonadati</taxon>
        <taxon>Pseudomonadota</taxon>
        <taxon>Alphaproteobacteria</taxon>
        <taxon>Rhodobacterales</taxon>
        <taxon>Roseobacteraceae</taxon>
        <taxon>Sulfitobacter</taxon>
    </lineage>
</organism>
<evidence type="ECO:0000256" key="1">
    <source>
        <dbReference type="ARBA" id="ARBA00004651"/>
    </source>
</evidence>
<dbReference type="PANTHER" id="PTHR42727">
    <property type="entry name" value="PHOSPHATE TRANSPORT SYSTEM PERMEASE PROTEIN"/>
    <property type="match status" value="1"/>
</dbReference>
<dbReference type="InterPro" id="IPR035906">
    <property type="entry name" value="MetI-like_sf"/>
</dbReference>
<evidence type="ECO:0000256" key="4">
    <source>
        <dbReference type="ARBA" id="ARBA00023136"/>
    </source>
</evidence>
<keyword evidence="9" id="KW-1185">Reference proteome</keyword>
<dbReference type="Gene3D" id="1.10.3720.10">
    <property type="entry name" value="MetI-like"/>
    <property type="match status" value="1"/>
</dbReference>
<feature type="transmembrane region" description="Helical" evidence="5">
    <location>
        <begin position="54"/>
        <end position="77"/>
    </location>
</feature>
<evidence type="ECO:0000313" key="9">
    <source>
        <dbReference type="Proteomes" id="UP000309550"/>
    </source>
</evidence>
<dbReference type="CDD" id="cd06261">
    <property type="entry name" value="TM_PBP2"/>
    <property type="match status" value="1"/>
</dbReference>
<dbReference type="SUPFAM" id="SSF161098">
    <property type="entry name" value="MetI-like"/>
    <property type="match status" value="1"/>
</dbReference>
<dbReference type="Pfam" id="PF00528">
    <property type="entry name" value="BPD_transp_1"/>
    <property type="match status" value="1"/>
</dbReference>
<evidence type="ECO:0000256" key="3">
    <source>
        <dbReference type="ARBA" id="ARBA00022989"/>
    </source>
</evidence>
<feature type="transmembrane region" description="Helical" evidence="5">
    <location>
        <begin position="314"/>
        <end position="337"/>
    </location>
</feature>
<dbReference type="AlphaFoldDB" id="A0A5S3PJZ1"/>
<proteinExistence type="inferred from homology"/>
<feature type="transmembrane region" description="Helical" evidence="5">
    <location>
        <begin position="171"/>
        <end position="190"/>
    </location>
</feature>
<keyword evidence="5" id="KW-0813">Transport</keyword>
<dbReference type="Pfam" id="PF12501">
    <property type="entry name" value="DUF3708"/>
    <property type="match status" value="1"/>
</dbReference>
<dbReference type="InterPro" id="IPR000515">
    <property type="entry name" value="MetI-like"/>
</dbReference>
<feature type="transmembrane region" description="Helical" evidence="5">
    <location>
        <begin position="472"/>
        <end position="496"/>
    </location>
</feature>
<evidence type="ECO:0000256" key="5">
    <source>
        <dbReference type="RuleBase" id="RU363032"/>
    </source>
</evidence>
<dbReference type="OrthoDB" id="9785113at2"/>
<keyword evidence="3 5" id="KW-1133">Transmembrane helix</keyword>
<gene>
    <name evidence="8" type="primary">pstC</name>
    <name evidence="8" type="ORF">FDT80_03255</name>
</gene>
<comment type="caution">
    <text evidence="8">The sequence shown here is derived from an EMBL/GenBank/DDBJ whole genome shotgun (WGS) entry which is preliminary data.</text>
</comment>
<dbReference type="EMBL" id="VANS01000001">
    <property type="protein sequence ID" value="TMM54621.1"/>
    <property type="molecule type" value="Genomic_DNA"/>
</dbReference>
<sequence length="504" mass="52646">MNAAQSSGVFGLGPTGLVVLAVIVLAAAGFVLARARAMASAGGDARRLHSLPNYYGYNAAMMIAVPALGVLVIWLLAQPALVQNAVLDLIPQRAIAEGSSINLVMSDVRRLAEGLDVAVAAGALSADEAADIVATGTDIRAVLGNVGVALGSDVDPEILAAAQEYRSLSRLWSWVMVAVVLSLALAGMAIALRSARAGFRARNAVERGVLWLLILAASLAILTTVGIVLSMLFETVNFFSLHPWQDFFLGTTWAPNFRGNSELSILPLLWGTLYIAFIALVVAVPIGLFAAIYLSEYAGPRLRSVAKPLLEILAGIPTIVYGLFALLTVGPALVTLFGRGEEGLLGLTWMTGATSVLTAGLVMGIMLIPFVSSLSDDIINAVPQSLRDGSFGLGATHSETIRQVVLPAALPGIVGAVLLAASRAIGETMIVVLGAGAIAKISANPLEAMTTITTRIVSQLTGDTDFASPETLVAFALGLTLFVLTLGLNVLALYIVRTYREQYE</sequence>
<comment type="subcellular location">
    <subcellularLocation>
        <location evidence="6">Cell inner membrane</location>
        <topology evidence="6">Multi-pass membrane protein</topology>
    </subcellularLocation>
    <subcellularLocation>
        <location evidence="1 5">Cell membrane</location>
        <topology evidence="1 5">Multi-pass membrane protein</topology>
    </subcellularLocation>
</comment>
<keyword evidence="4 5" id="KW-0472">Membrane</keyword>
<comment type="function">
    <text evidence="6">Part of the binding-protein-dependent transport system for phosphate; probably responsible for the translocation of the substrate across the membrane.</text>
</comment>
<dbReference type="InterPro" id="IPR022182">
    <property type="entry name" value="PstC_N"/>
</dbReference>
<comment type="caution">
    <text evidence="6">Lacks conserved residue(s) required for the propagation of feature annotation.</text>
</comment>
<dbReference type="GO" id="GO:0005886">
    <property type="term" value="C:plasma membrane"/>
    <property type="evidence" value="ECO:0007669"/>
    <property type="project" value="UniProtKB-SubCell"/>
</dbReference>
<feature type="domain" description="ABC transmembrane type-1" evidence="7">
    <location>
        <begin position="269"/>
        <end position="492"/>
    </location>
</feature>